<dbReference type="Gene3D" id="3.20.20.10">
    <property type="entry name" value="Alanine racemase"/>
    <property type="match status" value="1"/>
</dbReference>
<dbReference type="GO" id="GO:0009252">
    <property type="term" value="P:peptidoglycan biosynthetic process"/>
    <property type="evidence" value="ECO:0007669"/>
    <property type="project" value="TreeGrafter"/>
</dbReference>
<dbReference type="Proteomes" id="UP000198943">
    <property type="component" value="Unassembled WGS sequence"/>
</dbReference>
<dbReference type="FunFam" id="3.20.20.10:FF:000002">
    <property type="entry name" value="Alanine racemase"/>
    <property type="match status" value="1"/>
</dbReference>
<evidence type="ECO:0000313" key="8">
    <source>
        <dbReference type="EMBL" id="SDC27446.1"/>
    </source>
</evidence>
<comment type="function">
    <text evidence="4">Catalyzes the interconversion of L-alanine and D-alanine. May also act on other amino acids.</text>
</comment>
<dbReference type="RefSeq" id="WP_093729819.1">
    <property type="nucleotide sequence ID" value="NZ_FMYW01000004.1"/>
</dbReference>
<evidence type="ECO:0000256" key="4">
    <source>
        <dbReference type="HAMAP-Rule" id="MF_01201"/>
    </source>
</evidence>
<feature type="modified residue" description="N6-(pyridoxal phosphate)lysine" evidence="4 5">
    <location>
        <position position="38"/>
    </location>
</feature>
<comment type="cofactor">
    <cofactor evidence="1 4 5">
        <name>pyridoxal 5'-phosphate</name>
        <dbReference type="ChEBI" id="CHEBI:597326"/>
    </cofactor>
</comment>
<evidence type="ECO:0000256" key="5">
    <source>
        <dbReference type="PIRSR" id="PIRSR600821-50"/>
    </source>
</evidence>
<dbReference type="PANTHER" id="PTHR30511:SF0">
    <property type="entry name" value="ALANINE RACEMASE, CATABOLIC-RELATED"/>
    <property type="match status" value="1"/>
</dbReference>
<dbReference type="UniPathway" id="UPA00042">
    <property type="reaction ID" value="UER00497"/>
</dbReference>
<dbReference type="HAMAP" id="MF_01201">
    <property type="entry name" value="Ala_racemase"/>
    <property type="match status" value="1"/>
</dbReference>
<evidence type="ECO:0000256" key="1">
    <source>
        <dbReference type="ARBA" id="ARBA00001933"/>
    </source>
</evidence>
<dbReference type="GO" id="GO:0008784">
    <property type="term" value="F:alanine racemase activity"/>
    <property type="evidence" value="ECO:0007669"/>
    <property type="project" value="UniProtKB-UniRule"/>
</dbReference>
<evidence type="ECO:0000313" key="9">
    <source>
        <dbReference type="Proteomes" id="UP000198943"/>
    </source>
</evidence>
<dbReference type="Pfam" id="PF01168">
    <property type="entry name" value="Ala_racemase_N"/>
    <property type="match status" value="1"/>
</dbReference>
<organism evidence="8 9">
    <name type="scientific">Succiniclasticum ruminis</name>
    <dbReference type="NCBI Taxonomy" id="40841"/>
    <lineage>
        <taxon>Bacteria</taxon>
        <taxon>Bacillati</taxon>
        <taxon>Bacillota</taxon>
        <taxon>Negativicutes</taxon>
        <taxon>Acidaminococcales</taxon>
        <taxon>Acidaminococcaceae</taxon>
        <taxon>Succiniclasticum</taxon>
    </lineage>
</organism>
<feature type="binding site" evidence="4 6">
    <location>
        <position position="315"/>
    </location>
    <ligand>
        <name>substrate</name>
    </ligand>
</feature>
<dbReference type="SUPFAM" id="SSF50621">
    <property type="entry name" value="Alanine racemase C-terminal domain-like"/>
    <property type="match status" value="1"/>
</dbReference>
<feature type="binding site" evidence="4 6">
    <location>
        <position position="138"/>
    </location>
    <ligand>
        <name>substrate</name>
    </ligand>
</feature>
<keyword evidence="3 4" id="KW-0413">Isomerase</keyword>
<dbReference type="PROSITE" id="PS00395">
    <property type="entry name" value="ALANINE_RACEMASE"/>
    <property type="match status" value="1"/>
</dbReference>
<dbReference type="AlphaFoldDB" id="A0A1G6KAU6"/>
<dbReference type="Pfam" id="PF00842">
    <property type="entry name" value="Ala_racemase_C"/>
    <property type="match status" value="1"/>
</dbReference>
<evidence type="ECO:0000259" key="7">
    <source>
        <dbReference type="SMART" id="SM01005"/>
    </source>
</evidence>
<comment type="catalytic activity">
    <reaction evidence="4">
        <text>L-alanine = D-alanine</text>
        <dbReference type="Rhea" id="RHEA:20249"/>
        <dbReference type="ChEBI" id="CHEBI:57416"/>
        <dbReference type="ChEBI" id="CHEBI:57972"/>
        <dbReference type="EC" id="5.1.1.1"/>
    </reaction>
</comment>
<keyword evidence="2 4" id="KW-0663">Pyridoxal phosphate</keyword>
<dbReference type="PANTHER" id="PTHR30511">
    <property type="entry name" value="ALANINE RACEMASE"/>
    <property type="match status" value="1"/>
</dbReference>
<name>A0A1G6KAU6_9FIRM</name>
<dbReference type="PRINTS" id="PR00992">
    <property type="entry name" value="ALARACEMASE"/>
</dbReference>
<dbReference type="InterPro" id="IPR011079">
    <property type="entry name" value="Ala_racemase_C"/>
</dbReference>
<dbReference type="CDD" id="cd00430">
    <property type="entry name" value="PLPDE_III_AR"/>
    <property type="match status" value="1"/>
</dbReference>
<sequence length="373" mass="40637">MQPDRGTRAVVNLDAIVNNIKVAKRNLKVGTKLCAVVKANAYGHGAIPVAIACIEAGVDYFAVALVQEAVELREAGITKPILVLGAMPVRPSMADLCVRFNIAHAVFDEERLTLLNEAGLRRDKKAKIHIALDTGMHRIGIKIDEAAAFAEKVKAMQGIEVVGAFSHFSAADVEDKSYADYQYEQFMKGVEALEAAGLQIPIKHIANSAAIAELPQYQLDMVRLGITLYGSRPADITEPYKDYRPVMTLKTQVAFVKTLPAGRDIGYGRTFTTERESRIATVPIGYADGVSRHLSNKGCMVVRGKRAPIVGRVCMDQIMLDVTDIPDVAVGDDVIVYGGPELPAEEVAATVGTISYEMFCVLHPRIPRIYVRD</sequence>
<protein>
    <recommendedName>
        <fullName evidence="4">Alanine racemase</fullName>
        <ecNumber evidence="4">5.1.1.1</ecNumber>
    </recommendedName>
</protein>
<dbReference type="GO" id="GO:0030632">
    <property type="term" value="P:D-alanine biosynthetic process"/>
    <property type="evidence" value="ECO:0007669"/>
    <property type="project" value="UniProtKB-UniRule"/>
</dbReference>
<gene>
    <name evidence="8" type="ORF">SAMN04487864_104127</name>
</gene>
<keyword evidence="9" id="KW-1185">Reference proteome</keyword>
<dbReference type="InterPro" id="IPR029066">
    <property type="entry name" value="PLP-binding_barrel"/>
</dbReference>
<dbReference type="InterPro" id="IPR001608">
    <property type="entry name" value="Ala_racemase_N"/>
</dbReference>
<evidence type="ECO:0000256" key="2">
    <source>
        <dbReference type="ARBA" id="ARBA00022898"/>
    </source>
</evidence>
<feature type="active site" description="Proton acceptor; specific for L-alanine" evidence="4">
    <location>
        <position position="267"/>
    </location>
</feature>
<accession>A0A1G6KAU6</accession>
<dbReference type="GO" id="GO:0030170">
    <property type="term" value="F:pyridoxal phosphate binding"/>
    <property type="evidence" value="ECO:0007669"/>
    <property type="project" value="UniProtKB-UniRule"/>
</dbReference>
<dbReference type="InterPro" id="IPR020622">
    <property type="entry name" value="Ala_racemase_pyridoxalP-BS"/>
</dbReference>
<dbReference type="Gene3D" id="2.40.37.10">
    <property type="entry name" value="Lyase, Ornithine Decarboxylase, Chain A, domain 1"/>
    <property type="match status" value="1"/>
</dbReference>
<comment type="pathway">
    <text evidence="4">Amino-acid biosynthesis; D-alanine biosynthesis; D-alanine from L-alanine: step 1/1.</text>
</comment>
<feature type="domain" description="Alanine racemase C-terminal" evidence="7">
    <location>
        <begin position="246"/>
        <end position="371"/>
    </location>
</feature>
<dbReference type="InterPro" id="IPR000821">
    <property type="entry name" value="Ala_racemase"/>
</dbReference>
<dbReference type="SMART" id="SM01005">
    <property type="entry name" value="Ala_racemase_C"/>
    <property type="match status" value="1"/>
</dbReference>
<dbReference type="InterPro" id="IPR009006">
    <property type="entry name" value="Ala_racemase/Decarboxylase_C"/>
</dbReference>
<reference evidence="9" key="1">
    <citation type="submission" date="2016-10" db="EMBL/GenBank/DDBJ databases">
        <authorList>
            <person name="Varghese N."/>
            <person name="Submissions S."/>
        </authorList>
    </citation>
    <scope>NUCLEOTIDE SEQUENCE [LARGE SCALE GENOMIC DNA]</scope>
    <source>
        <strain evidence="9">DSM 11005</strain>
    </source>
</reference>
<dbReference type="EC" id="5.1.1.1" evidence="4"/>
<dbReference type="SUPFAM" id="SSF51419">
    <property type="entry name" value="PLP-binding barrel"/>
    <property type="match status" value="1"/>
</dbReference>
<proteinExistence type="inferred from homology"/>
<evidence type="ECO:0000256" key="3">
    <source>
        <dbReference type="ARBA" id="ARBA00023235"/>
    </source>
</evidence>
<dbReference type="EMBL" id="FMYW01000004">
    <property type="protein sequence ID" value="SDC27446.1"/>
    <property type="molecule type" value="Genomic_DNA"/>
</dbReference>
<evidence type="ECO:0000256" key="6">
    <source>
        <dbReference type="PIRSR" id="PIRSR600821-52"/>
    </source>
</evidence>
<dbReference type="OrthoDB" id="9813814at2"/>
<dbReference type="GO" id="GO:0005829">
    <property type="term" value="C:cytosol"/>
    <property type="evidence" value="ECO:0007669"/>
    <property type="project" value="TreeGrafter"/>
</dbReference>
<dbReference type="NCBIfam" id="TIGR00492">
    <property type="entry name" value="alr"/>
    <property type="match status" value="1"/>
</dbReference>
<comment type="similarity">
    <text evidence="4">Belongs to the alanine racemase family.</text>
</comment>
<feature type="active site" description="Proton acceptor; specific for D-alanine" evidence="4">
    <location>
        <position position="38"/>
    </location>
</feature>